<dbReference type="RefSeq" id="WP_126719792.1">
    <property type="nucleotide sequence ID" value="NZ_RWJF01000001.1"/>
</dbReference>
<evidence type="ECO:0000259" key="3">
    <source>
        <dbReference type="PROSITE" id="PS50263"/>
    </source>
</evidence>
<dbReference type="PROSITE" id="PS50263">
    <property type="entry name" value="CN_HYDROLASE"/>
    <property type="match status" value="1"/>
</dbReference>
<evidence type="ECO:0000313" key="4">
    <source>
        <dbReference type="EMBL" id="RST31852.1"/>
    </source>
</evidence>
<gene>
    <name evidence="4" type="ORF">HMF7854_14160</name>
</gene>
<evidence type="ECO:0000256" key="1">
    <source>
        <dbReference type="ARBA" id="ARBA00010613"/>
    </source>
</evidence>
<keyword evidence="2 4" id="KW-0378">Hydrolase</keyword>
<dbReference type="InterPro" id="IPR045254">
    <property type="entry name" value="Nit1/2_C-N_Hydrolase"/>
</dbReference>
<dbReference type="InterPro" id="IPR003010">
    <property type="entry name" value="C-N_Hydrolase"/>
</dbReference>
<evidence type="ECO:0000313" key="5">
    <source>
        <dbReference type="Proteomes" id="UP000274661"/>
    </source>
</evidence>
<comment type="caution">
    <text evidence="4">The sequence shown here is derived from an EMBL/GenBank/DDBJ whole genome shotgun (WGS) entry which is preliminary data.</text>
</comment>
<dbReference type="SUPFAM" id="SSF56317">
    <property type="entry name" value="Carbon-nitrogen hydrolase"/>
    <property type="match status" value="1"/>
</dbReference>
<dbReference type="Proteomes" id="UP000274661">
    <property type="component" value="Unassembled WGS sequence"/>
</dbReference>
<dbReference type="PANTHER" id="PTHR23088:SF27">
    <property type="entry name" value="DEAMINATED GLUTATHIONE AMIDASE"/>
    <property type="match status" value="1"/>
</dbReference>
<dbReference type="EMBL" id="RWJF01000001">
    <property type="protein sequence ID" value="RST31852.1"/>
    <property type="molecule type" value="Genomic_DNA"/>
</dbReference>
<dbReference type="PANTHER" id="PTHR23088">
    <property type="entry name" value="NITRILASE-RELATED"/>
    <property type="match status" value="1"/>
</dbReference>
<protein>
    <submittedName>
        <fullName evidence="4">Carbon-nitrogen hydrolase family protein</fullName>
    </submittedName>
</protein>
<evidence type="ECO:0000256" key="2">
    <source>
        <dbReference type="ARBA" id="ARBA00022801"/>
    </source>
</evidence>
<name>A0A429VDE6_9SPHN</name>
<reference evidence="4 5" key="1">
    <citation type="submission" date="2018-12" db="EMBL/GenBank/DDBJ databases">
        <title>Sphingomonas sp. HMF7854 Genome sequencing and assembly.</title>
        <authorList>
            <person name="Cha I."/>
            <person name="Kang H."/>
            <person name="Kim H."/>
            <person name="Kang J."/>
            <person name="Joh K."/>
        </authorList>
    </citation>
    <scope>NUCLEOTIDE SEQUENCE [LARGE SCALE GENOMIC DNA]</scope>
    <source>
        <strain evidence="4 5">HMF7854</strain>
    </source>
</reference>
<organism evidence="4 5">
    <name type="scientific">Sphingomonas ginkgonis</name>
    <dbReference type="NCBI Taxonomy" id="2315330"/>
    <lineage>
        <taxon>Bacteria</taxon>
        <taxon>Pseudomonadati</taxon>
        <taxon>Pseudomonadota</taxon>
        <taxon>Alphaproteobacteria</taxon>
        <taxon>Sphingomonadales</taxon>
        <taxon>Sphingomonadaceae</taxon>
        <taxon>Sphingomonas</taxon>
    </lineage>
</organism>
<dbReference type="PROSITE" id="PS01227">
    <property type="entry name" value="UPF0012"/>
    <property type="match status" value="1"/>
</dbReference>
<accession>A0A429VDE6</accession>
<dbReference type="InterPro" id="IPR036526">
    <property type="entry name" value="C-N_Hydrolase_sf"/>
</dbReference>
<dbReference type="CDD" id="cd07572">
    <property type="entry name" value="nit"/>
    <property type="match status" value="1"/>
</dbReference>
<dbReference type="OrthoDB" id="9811121at2"/>
<feature type="domain" description="CN hydrolase" evidence="3">
    <location>
        <begin position="2"/>
        <end position="250"/>
    </location>
</feature>
<comment type="similarity">
    <text evidence="1">Belongs to the carbon-nitrogen hydrolase superfamily. NIT1/NIT2 family.</text>
</comment>
<dbReference type="Pfam" id="PF00795">
    <property type="entry name" value="CN_hydrolase"/>
    <property type="match status" value="1"/>
</dbReference>
<dbReference type="GO" id="GO:0016811">
    <property type="term" value="F:hydrolase activity, acting on carbon-nitrogen (but not peptide) bonds, in linear amides"/>
    <property type="evidence" value="ECO:0007669"/>
    <property type="project" value="InterPro"/>
</dbReference>
<dbReference type="AlphaFoldDB" id="A0A429VDE6"/>
<keyword evidence="5" id="KW-1185">Reference proteome</keyword>
<proteinExistence type="inferred from homology"/>
<dbReference type="Gene3D" id="3.60.110.10">
    <property type="entry name" value="Carbon-nitrogen hydrolase"/>
    <property type="match status" value="1"/>
</dbReference>
<sequence>MALIALYQAQTGIDPDRNADALTDAVSRATAGGAAMLFTPEMSNLLDRDRARSATRLRSEGEDRVLADAREAAARHGIWVHLGSLAVRTAAGKLANRSFLIDDTGAIRARYDKMHLFDVDLPTGESWRESASYEAGDATTVVRNTPVGALGLTICYDLRFPALFASLAEAGADTIAVPAAFTVPTGQAHWQILLRARAIEAGVFVVAAAQAGRHEDGRETYGHSLVTGPWGEVLLEMEDQPGLAFVDVQLEQIAATRSRVPALNHRRVIPSPVVVD</sequence>
<dbReference type="InterPro" id="IPR001110">
    <property type="entry name" value="UPF0012_CS"/>
</dbReference>